<keyword evidence="4 6" id="KW-1133">Transmembrane helix</keyword>
<feature type="transmembrane region" description="Helical" evidence="6">
    <location>
        <begin position="352"/>
        <end position="376"/>
    </location>
</feature>
<dbReference type="PROSITE" id="PS50850">
    <property type="entry name" value="MFS"/>
    <property type="match status" value="1"/>
</dbReference>
<dbReference type="Gene3D" id="1.20.1720.10">
    <property type="entry name" value="Multidrug resistance protein D"/>
    <property type="match status" value="1"/>
</dbReference>
<evidence type="ECO:0000256" key="6">
    <source>
        <dbReference type="SAM" id="Phobius"/>
    </source>
</evidence>
<evidence type="ECO:0000256" key="4">
    <source>
        <dbReference type="ARBA" id="ARBA00022989"/>
    </source>
</evidence>
<keyword evidence="3 6" id="KW-0812">Transmembrane</keyword>
<evidence type="ECO:0000256" key="1">
    <source>
        <dbReference type="ARBA" id="ARBA00004141"/>
    </source>
</evidence>
<feature type="transmembrane region" description="Helical" evidence="6">
    <location>
        <begin position="145"/>
        <end position="169"/>
    </location>
</feature>
<dbReference type="Proteomes" id="UP001438953">
    <property type="component" value="Unassembled WGS sequence"/>
</dbReference>
<feature type="transmembrane region" description="Helical" evidence="6">
    <location>
        <begin position="319"/>
        <end position="340"/>
    </location>
</feature>
<feature type="transmembrane region" description="Helical" evidence="6">
    <location>
        <begin position="289"/>
        <end position="307"/>
    </location>
</feature>
<evidence type="ECO:0000256" key="3">
    <source>
        <dbReference type="ARBA" id="ARBA00022692"/>
    </source>
</evidence>
<feature type="transmembrane region" description="Helical" evidence="6">
    <location>
        <begin position="175"/>
        <end position="193"/>
    </location>
</feature>
<dbReference type="CDD" id="cd17320">
    <property type="entry name" value="MFS_MdfA_MDR_like"/>
    <property type="match status" value="1"/>
</dbReference>
<evidence type="ECO:0000259" key="7">
    <source>
        <dbReference type="PROSITE" id="PS50850"/>
    </source>
</evidence>
<gene>
    <name evidence="8" type="ORF">VSX56_00045</name>
</gene>
<dbReference type="InterPro" id="IPR005829">
    <property type="entry name" value="Sugar_transporter_CS"/>
</dbReference>
<evidence type="ECO:0000313" key="9">
    <source>
        <dbReference type="Proteomes" id="UP001438953"/>
    </source>
</evidence>
<dbReference type="EMBL" id="JAYWLC010000001">
    <property type="protein sequence ID" value="MER5170148.1"/>
    <property type="molecule type" value="Genomic_DNA"/>
</dbReference>
<dbReference type="RefSeq" id="WP_339112556.1">
    <property type="nucleotide sequence ID" value="NZ_JAYWLC010000001.1"/>
</dbReference>
<dbReference type="Pfam" id="PF07690">
    <property type="entry name" value="MFS_1"/>
    <property type="match status" value="1"/>
</dbReference>
<evidence type="ECO:0000256" key="5">
    <source>
        <dbReference type="ARBA" id="ARBA00023136"/>
    </source>
</evidence>
<dbReference type="InterPro" id="IPR036259">
    <property type="entry name" value="MFS_trans_sf"/>
</dbReference>
<reference evidence="8 9" key="1">
    <citation type="submission" date="2024-06" db="EMBL/GenBank/DDBJ databases">
        <title>Thioclava kandeliae sp. nov. from a rhizosphere soil sample of Kandelia candel in a mangrove.</title>
        <authorList>
            <person name="Mu T."/>
        </authorList>
    </citation>
    <scope>NUCLEOTIDE SEQUENCE [LARGE SCALE GENOMIC DNA]</scope>
    <source>
        <strain evidence="8 9">CPCC 100088</strain>
    </source>
</reference>
<dbReference type="InterPro" id="IPR011701">
    <property type="entry name" value="MFS"/>
</dbReference>
<comment type="caution">
    <text evidence="8">The sequence shown here is derived from an EMBL/GenBank/DDBJ whole genome shotgun (WGS) entry which is preliminary data.</text>
</comment>
<feature type="domain" description="Major facilitator superfamily (MFS) profile" evidence="7">
    <location>
        <begin position="1"/>
        <end position="405"/>
    </location>
</feature>
<evidence type="ECO:0000256" key="2">
    <source>
        <dbReference type="ARBA" id="ARBA00022448"/>
    </source>
</evidence>
<name>A0ABV1SB67_9RHOB</name>
<feature type="transmembrane region" description="Helical" evidence="6">
    <location>
        <begin position="382"/>
        <end position="401"/>
    </location>
</feature>
<dbReference type="InterPro" id="IPR020846">
    <property type="entry name" value="MFS_dom"/>
</dbReference>
<organism evidence="8 9">
    <name type="scientific">Thioclava kandeliae</name>
    <dbReference type="NCBI Taxonomy" id="3070818"/>
    <lineage>
        <taxon>Bacteria</taxon>
        <taxon>Pseudomonadati</taxon>
        <taxon>Pseudomonadota</taxon>
        <taxon>Alphaproteobacteria</taxon>
        <taxon>Rhodobacterales</taxon>
        <taxon>Paracoccaceae</taxon>
        <taxon>Thioclava</taxon>
    </lineage>
</organism>
<keyword evidence="2" id="KW-0813">Transport</keyword>
<keyword evidence="5 6" id="KW-0472">Membrane</keyword>
<dbReference type="PANTHER" id="PTHR23502:SF132">
    <property type="entry name" value="POLYAMINE TRANSPORTER 2-RELATED"/>
    <property type="match status" value="1"/>
</dbReference>
<proteinExistence type="predicted"/>
<sequence length="407" mass="43500">MTHLDHSVAQTARTLSLREFTVMLASLIATVAFSIDAMLPALGDIAAALTPEDVNRAQLVLTSFVFGIGAGTFFVGPISDAFGRRITIAGGIVVYIIGALIAASAQTLEALLFARFIQGLGAAAPRLVPMALVRDMYAGREMAQVTSIIMMIFIIVPALAPSIGAVIIAFSEWRAIFYVFCVFGLIGVSWLFLRQPETLPPERRRPLKFKPLLAGAVEVISDSQVRLFIIIMTLGFAQMFSAVSSAEQLYKAYGVTDRFPLWFALGALMAGSFSFINSRLVVRLGMRRIVSVAYRVQVVISLVMLGLELSGMPQSGWGFAVFFLYFVSVFAMAGITFGNLNALAMQNMGHLAGMAASVITALSTLGSVLIAAPVGLAFNGTVMPLVIATCLCSGLAAILMTRTNNDV</sequence>
<feature type="transmembrane region" description="Helical" evidence="6">
    <location>
        <begin position="86"/>
        <end position="106"/>
    </location>
</feature>
<dbReference type="PROSITE" id="PS00216">
    <property type="entry name" value="SUGAR_TRANSPORT_1"/>
    <property type="match status" value="1"/>
</dbReference>
<protein>
    <submittedName>
        <fullName evidence="8">Multidrug effflux MFS transporter</fullName>
    </submittedName>
</protein>
<keyword evidence="9" id="KW-1185">Reference proteome</keyword>
<accession>A0ABV1SB67</accession>
<feature type="transmembrane region" description="Helical" evidence="6">
    <location>
        <begin position="259"/>
        <end position="277"/>
    </location>
</feature>
<evidence type="ECO:0000313" key="8">
    <source>
        <dbReference type="EMBL" id="MER5170148.1"/>
    </source>
</evidence>
<feature type="transmembrane region" description="Helical" evidence="6">
    <location>
        <begin position="20"/>
        <end position="39"/>
    </location>
</feature>
<dbReference type="PANTHER" id="PTHR23502">
    <property type="entry name" value="MAJOR FACILITATOR SUPERFAMILY"/>
    <property type="match status" value="1"/>
</dbReference>
<dbReference type="SUPFAM" id="SSF103473">
    <property type="entry name" value="MFS general substrate transporter"/>
    <property type="match status" value="1"/>
</dbReference>
<feature type="transmembrane region" description="Helical" evidence="6">
    <location>
        <begin position="59"/>
        <end position="79"/>
    </location>
</feature>
<comment type="subcellular location">
    <subcellularLocation>
        <location evidence="1">Membrane</location>
        <topology evidence="1">Multi-pass membrane protein</topology>
    </subcellularLocation>
</comment>